<evidence type="ECO:0000313" key="4">
    <source>
        <dbReference type="Proteomes" id="UP000001058"/>
    </source>
</evidence>
<feature type="region of interest" description="Disordered" evidence="2">
    <location>
        <begin position="1811"/>
        <end position="1850"/>
    </location>
</feature>
<feature type="compositionally biased region" description="Low complexity" evidence="2">
    <location>
        <begin position="1326"/>
        <end position="1336"/>
    </location>
</feature>
<feature type="compositionally biased region" description="Polar residues" evidence="2">
    <location>
        <begin position="1811"/>
        <end position="1828"/>
    </location>
</feature>
<dbReference type="KEGG" id="vcn:VOLCADRAFT_88646"/>
<gene>
    <name evidence="3" type="ORF">VOLCADRAFT_88646</name>
</gene>
<protein>
    <submittedName>
        <fullName evidence="3">Uncharacterized protein</fullName>
    </submittedName>
</protein>
<feature type="region of interest" description="Disordered" evidence="2">
    <location>
        <begin position="2631"/>
        <end position="2691"/>
    </location>
</feature>
<feature type="region of interest" description="Disordered" evidence="2">
    <location>
        <begin position="1325"/>
        <end position="1400"/>
    </location>
</feature>
<proteinExistence type="predicted"/>
<feature type="compositionally biased region" description="Low complexity" evidence="2">
    <location>
        <begin position="2909"/>
        <end position="2921"/>
    </location>
</feature>
<feature type="region of interest" description="Disordered" evidence="2">
    <location>
        <begin position="2067"/>
        <end position="2092"/>
    </location>
</feature>
<name>D8TPK1_VOLCA</name>
<feature type="compositionally biased region" description="Basic and acidic residues" evidence="2">
    <location>
        <begin position="2074"/>
        <end position="2090"/>
    </location>
</feature>
<feature type="region of interest" description="Disordered" evidence="2">
    <location>
        <begin position="1"/>
        <end position="23"/>
    </location>
</feature>
<feature type="compositionally biased region" description="Polar residues" evidence="2">
    <location>
        <begin position="2165"/>
        <end position="2175"/>
    </location>
</feature>
<feature type="compositionally biased region" description="Gly residues" evidence="2">
    <location>
        <begin position="1043"/>
        <end position="1053"/>
    </location>
</feature>
<feature type="compositionally biased region" description="Pro residues" evidence="2">
    <location>
        <begin position="753"/>
        <end position="767"/>
    </location>
</feature>
<feature type="compositionally biased region" description="Polar residues" evidence="2">
    <location>
        <begin position="7"/>
        <end position="16"/>
    </location>
</feature>
<sequence>MAPPTVRASQTSVPSTQQRQQQQQIDAAEYYGLYKTARTLARSYQAVAHQKDDQVKALTREMEELKLKLQQMEAQQQRLTASYPGCFRYFHTAPASAATTCDTAAAAFTGSKSFCHHWRDLQLCDRLQHVSDVSLPAPAPVAAPTQLVYPEMPMPPPVLAPPPAGGQNLAGMFVRSARSARVAGDAWSARYSEPQPPGLEDAEDADTADASKGKKSKEAKGSITKAFKKLMSKSWRGGRDENPHRQDAGEGGGGAAAVAGTDILDPHQNYHQYSQQQQQHLSYPHTVAHNWGPMEQAPPLSLDSHDLGTGHGVHNPSLLPFAAEPLSMAPPPLALPAAAVTDRSLAAQQQALRPGVKGPLQSQSQVQSPGRVLQFQGSLGRTNPLNSSTSEIIVARNAHSQSQISSAGIGVAAAAARGLHPQASTSTGASSILLPPSAAAPLPLDSRASAFSHSVVGDGGNWGVRVSRSAMGQFAQRLKNSVPAPAMRRSYDGSMDMAAAAVAGVSGLVSSTASVHQSWSSDGAAAAAWAVAGSHPTELPMPPSANSLRPNSVGRSGGVTTSLSSLNFRAAAAQLNHLPPRPAGRATAVSPAAAPAGPNVLPGGHGGVVAAGVGATAIAGSGLTHMIEQGAAPWSGPQAAAPEAAPASIASAEIVIAVRSPVANRTAPAHMTQLSTPVKNFMADAADAAKSTLKPKPPASPIAAAVVAVPSSEAYLEGILGRLKTPSVLLTASTAAQLAAAVQADLDQVQQQPAPPPPPPSPPPPPTTTEMADAVVGAAAVASVSVLHLTADEAVQTESPVKACASQPEQGTAPASTATSSLTPHGGEDDTVLRRDLRRSVGVGWRSKALGYKNAFPSPSFHEKTLPRASMSAGMLQSLASPPPSPPPPLLARCTAMVEESLLAGTPISPQQKSSQAQLEPTAASVDLVPMPASTRVSRTAPASPAVPPVMQVLGRTPTRASSSSAAAAAAELFALDSPKAPAPPSSPRGPGGEDVDELEAVEQRAEAVSLLQSFSPRVRVGTRAAADKTEQSFTNKSEQRAAGGGGGGGSQGGSEDAKAAGAAAFATATKGSRVGDIITSIGTEAAENVTGGAKGGIVEPAEPQQPQMMRRMDMIGEGGRRIAVHNDKKVVEAVGATKTKALPTTKTTATATVNEIVTTTLTATIITTGHVPSTDLDCQPDGEGGTVGALWLAAPVSARTVAASVSVKPARGYGGRYAATVAECDSSSNPSTSRSGACSTEPSPRRQHPTHDTQFRTHDPSDTKVAGCPGADGSATLALASAKLSDVRKTVSSSGVTHETVSAAPISSRTGTLLHVADVALSDYPSARSNPSASARLREREGVSNAHSGGATPSSCRQISLAVAPSPSPPVSASDSSAGSWDPVPSSQRGSSGCAAPRRGIVPSSLAASAATATGPTPAEISQAAGVASGIRHQQLPASSSRPDGGSAMGAQPPPQHLLLLDSSTGGVTPAALRLQQNLTEAANSVLEPIAARKRGAVRRRSLAAGLDAAGDAMKEPASAVGGASAATAAAGATHELSLLAPRNRHRRWWSQGDSENLREDVPSAVADELPARTTVSTSIDAAPVAGTSAAAGNIVPTVVSSHCSDGQAVSRRVTTAMDIKPATSASLEFVLTECQRHHAASVIQSSWRDARAVRSVGAGAEGLLAAASKADKARSVQRQHLEQLQQRQQQLQKRQHARLQHSKSAMTIQRAWRAYMAAKAAAKREEHRRQEPVHQGPGLSPSAATPVLVLLPLSQQQPVCVRLPSARMCSSGGLKRRLFQPVTYSLDGMGRGPLLDASERLRLLRGSMSQSEGGWSGSVNESTAMDAQQPECRRRSASAGGASPALDAPFPQPAFMLPDNADDDIGDVAGPVPVKSAPMAAVRAAILPPAGPAVGGLLATAAAAITAGSSAMPVAAAAPAAGTSTPVTRSPAPPAPPPQPPPPPPQPAHQQQQVRASLDLLSMETAAAALPLPEANSDYSSAATQSWPAGLKISCPPRPHSESTAGVVALASAASPSTQPTTANSPMPPNPLASPTFLFCGDVVTRAGAVHSDLIHGRTRSRVHSSCGSDIRTVDDHDGDDGVRDRPMGRGGVSLISASWDGGRMLLERSGPSLDPKSAVRRSYGDGSNNNAAGGGFMDSLRGIRTDVTLLAQLAGAAMNSCLSSSPARAQQHTPKHQPAPLPPRQPPAPSPPSQGLAAATTMTASITATVTSTAAAIPKYAGADTLPTGLVVSRQPPLNTAISPLGVPLDSFCRIGTEEELAEFEAIEAAVAAAGSRSGSDRSDALPAGPPAVGLSAARALATEFTGDDDDEAPITSSRCLTTTPPTSRLLSCSSSNDEGDDDDDRLMLRIEQCELSSNPAPATAPLEAQEVVQERDFVGREENNDGSLSPLRQTQASDRTPQAYSTSCLAAGIGSPPSISTATTTTTGGDADKLLGVGNAPSPVRWHTSELWEIAHLHPHTPTPLSASHRFDDVLTCAPPPPTPSTPPPLQTAAAAAASTTQPLATASMRLHVLSGDTVNRLKLRAAEPAPLHSSPTLSAASGQCQVAAMPATTKGIAAVATTVTGATTAVAKTTAAAAALTTPAAAAKSIPAAAASATAATAKPGGTTSSLRSSLSKIPSLNTSALSGSAACQSESRAQSQSARSSTTRDASTPLQPQPQQSQPSSASGAMPISAAQSTATTTTTSATTLKGIARSDSQSRAVLTEATNSIAIAATQAATMAAATAAAAAVLSPSLKTQRLISSSSSSGSSNCSSRSGETTATSVNPTSYDSATAVAYIFPKSSINKGDTPAAPVAAGAATASTADGPAALDRRSSAVVGMLCPAPSGTAAAAAAAAMLPVAPAAIGSSGVCSHQERRRYASSPSMISARMTSPMLDGDSDASPRLGLPPHNTLYPSAAPRRLSTGSATASSEGSSPRYAGISSKLPHALSYYQNPYFDIGNGSGGNSMAAQARGLCHRRSSSSPGSLEDMSQGATESGVAAAAVLSGGLAAAAAGSAGVDSAAALCHSSFAGSKRQQADAEAFSLYGGLALSYESSDSEL</sequence>
<organism evidence="4">
    <name type="scientific">Volvox carteri f. nagariensis</name>
    <dbReference type="NCBI Taxonomy" id="3068"/>
    <lineage>
        <taxon>Eukaryota</taxon>
        <taxon>Viridiplantae</taxon>
        <taxon>Chlorophyta</taxon>
        <taxon>core chlorophytes</taxon>
        <taxon>Chlorophyceae</taxon>
        <taxon>CS clade</taxon>
        <taxon>Chlamydomonadales</taxon>
        <taxon>Volvocaceae</taxon>
        <taxon>Volvox</taxon>
    </lineage>
</organism>
<feature type="region of interest" description="Disordered" evidence="2">
    <location>
        <begin position="1023"/>
        <end position="1057"/>
    </location>
</feature>
<feature type="region of interest" description="Disordered" evidence="2">
    <location>
        <begin position="1924"/>
        <end position="1956"/>
    </location>
</feature>
<dbReference type="GeneID" id="9624370"/>
<evidence type="ECO:0000256" key="1">
    <source>
        <dbReference type="SAM" id="Coils"/>
    </source>
</evidence>
<feature type="compositionally biased region" description="Low complexity" evidence="2">
    <location>
        <begin position="1361"/>
        <end position="1381"/>
    </location>
</feature>
<feature type="region of interest" description="Disordered" evidence="2">
    <location>
        <begin position="745"/>
        <end position="770"/>
    </location>
</feature>
<dbReference type="Proteomes" id="UP000001058">
    <property type="component" value="Unassembled WGS sequence"/>
</dbReference>
<feature type="region of interest" description="Disordered" evidence="2">
    <location>
        <begin position="186"/>
        <end position="259"/>
    </location>
</feature>
<evidence type="ECO:0000313" key="3">
    <source>
        <dbReference type="EMBL" id="EFJ50630.1"/>
    </source>
</evidence>
<feature type="compositionally biased region" description="Pro residues" evidence="2">
    <location>
        <begin position="2180"/>
        <end position="2195"/>
    </location>
</feature>
<dbReference type="EMBL" id="GL378330">
    <property type="protein sequence ID" value="EFJ50630.1"/>
    <property type="molecule type" value="Genomic_DNA"/>
</dbReference>
<feature type="region of interest" description="Disordered" evidence="2">
    <location>
        <begin position="2960"/>
        <end position="2979"/>
    </location>
</feature>
<feature type="region of interest" description="Disordered" evidence="2">
    <location>
        <begin position="2165"/>
        <end position="2201"/>
    </location>
</feature>
<feature type="region of interest" description="Disordered" evidence="2">
    <location>
        <begin position="2881"/>
        <end position="2924"/>
    </location>
</feature>
<feature type="compositionally biased region" description="Basic and acidic residues" evidence="2">
    <location>
        <begin position="1250"/>
        <end position="1263"/>
    </location>
</feature>
<feature type="coiled-coil region" evidence="1">
    <location>
        <begin position="48"/>
        <end position="82"/>
    </location>
</feature>
<feature type="region of interest" description="Disordered" evidence="2">
    <location>
        <begin position="2747"/>
        <end position="2771"/>
    </location>
</feature>
<feature type="region of interest" description="Disordered" evidence="2">
    <location>
        <begin position="1225"/>
        <end position="1270"/>
    </location>
</feature>
<dbReference type="STRING" id="3068.D8TPK1"/>
<feature type="compositionally biased region" description="Basic and acidic residues" evidence="2">
    <location>
        <begin position="237"/>
        <end position="248"/>
    </location>
</feature>
<keyword evidence="4" id="KW-1185">Reference proteome</keyword>
<dbReference type="InParanoid" id="D8TPK1"/>
<feature type="region of interest" description="Disordered" evidence="2">
    <location>
        <begin position="978"/>
        <end position="998"/>
    </location>
</feature>
<feature type="region of interest" description="Disordered" evidence="2">
    <location>
        <begin position="1428"/>
        <end position="1455"/>
    </location>
</feature>
<feature type="compositionally biased region" description="Basic and acidic residues" evidence="2">
    <location>
        <begin position="209"/>
        <end position="220"/>
    </location>
</feature>
<dbReference type="PROSITE" id="PS50096">
    <property type="entry name" value="IQ"/>
    <property type="match status" value="1"/>
</dbReference>
<evidence type="ECO:0000256" key="2">
    <source>
        <dbReference type="SAM" id="MobiDB-lite"/>
    </source>
</evidence>
<feature type="region of interest" description="Disordered" evidence="2">
    <location>
        <begin position="2013"/>
        <end position="2032"/>
    </location>
</feature>
<feature type="compositionally biased region" description="Low complexity" evidence="2">
    <location>
        <begin position="2319"/>
        <end position="2340"/>
    </location>
</feature>
<reference evidence="3 4" key="1">
    <citation type="journal article" date="2010" name="Science">
        <title>Genomic analysis of organismal complexity in the multicellular green alga Volvox carteri.</title>
        <authorList>
            <person name="Prochnik S.E."/>
            <person name="Umen J."/>
            <person name="Nedelcu A.M."/>
            <person name="Hallmann A."/>
            <person name="Miller S.M."/>
            <person name="Nishii I."/>
            <person name="Ferris P."/>
            <person name="Kuo A."/>
            <person name="Mitros T."/>
            <person name="Fritz-Laylin L.K."/>
            <person name="Hellsten U."/>
            <person name="Chapman J."/>
            <person name="Simakov O."/>
            <person name="Rensing S.A."/>
            <person name="Terry A."/>
            <person name="Pangilinan J."/>
            <person name="Kapitonov V."/>
            <person name="Jurka J."/>
            <person name="Salamov A."/>
            <person name="Shapiro H."/>
            <person name="Schmutz J."/>
            <person name="Grimwood J."/>
            <person name="Lindquist E."/>
            <person name="Lucas S."/>
            <person name="Grigoriev I.V."/>
            <person name="Schmitt R."/>
            <person name="Kirk D."/>
            <person name="Rokhsar D.S."/>
        </authorList>
    </citation>
    <scope>NUCLEOTIDE SEQUENCE [LARGE SCALE GENOMIC DNA]</scope>
    <source>
        <strain evidence="4">f. Nagariensis / Eve</strain>
    </source>
</reference>
<feature type="region of interest" description="Disordered" evidence="2">
    <location>
        <begin position="2309"/>
        <end position="2347"/>
    </location>
</feature>
<feature type="compositionally biased region" description="Low complexity" evidence="2">
    <location>
        <begin position="2634"/>
        <end position="2691"/>
    </location>
</feature>
<feature type="compositionally biased region" description="Low complexity" evidence="2">
    <location>
        <begin position="812"/>
        <end position="821"/>
    </location>
</feature>
<feature type="compositionally biased region" description="Pro residues" evidence="2">
    <location>
        <begin position="1933"/>
        <end position="1949"/>
    </location>
</feature>
<feature type="compositionally biased region" description="Polar residues" evidence="2">
    <location>
        <begin position="2016"/>
        <end position="2027"/>
    </location>
</feature>
<dbReference type="OrthoDB" id="553409at2759"/>
<feature type="compositionally biased region" description="Polar residues" evidence="2">
    <location>
        <begin position="1346"/>
        <end position="1359"/>
    </location>
</feature>
<feature type="compositionally biased region" description="Polar residues" evidence="2">
    <location>
        <begin position="1226"/>
        <end position="1243"/>
    </location>
</feature>
<dbReference type="RefSeq" id="XP_002948223.1">
    <property type="nucleotide sequence ID" value="XM_002948177.1"/>
</dbReference>
<feature type="region of interest" description="Disordered" evidence="2">
    <location>
        <begin position="798"/>
        <end position="831"/>
    </location>
</feature>
<feature type="region of interest" description="Disordered" evidence="2">
    <location>
        <begin position="2109"/>
        <end position="2140"/>
    </location>
</feature>
<feature type="compositionally biased region" description="Low complexity" evidence="2">
    <location>
        <begin position="2748"/>
        <end position="2762"/>
    </location>
</feature>
<accession>D8TPK1</accession>
<keyword evidence="1" id="KW-0175">Coiled coil</keyword>